<dbReference type="AlphaFoldDB" id="A0A2M4DK19"/>
<dbReference type="EMBL" id="GGFL01013709">
    <property type="protein sequence ID" value="MBW77887.1"/>
    <property type="molecule type" value="Transcribed_RNA"/>
</dbReference>
<proteinExistence type="predicted"/>
<accession>A0A2M4DK19</accession>
<organism evidence="1">
    <name type="scientific">Anopheles darlingi</name>
    <name type="common">Mosquito</name>
    <dbReference type="NCBI Taxonomy" id="43151"/>
    <lineage>
        <taxon>Eukaryota</taxon>
        <taxon>Metazoa</taxon>
        <taxon>Ecdysozoa</taxon>
        <taxon>Arthropoda</taxon>
        <taxon>Hexapoda</taxon>
        <taxon>Insecta</taxon>
        <taxon>Pterygota</taxon>
        <taxon>Neoptera</taxon>
        <taxon>Endopterygota</taxon>
        <taxon>Diptera</taxon>
        <taxon>Nematocera</taxon>
        <taxon>Culicoidea</taxon>
        <taxon>Culicidae</taxon>
        <taxon>Anophelinae</taxon>
        <taxon>Anopheles</taxon>
    </lineage>
</organism>
<reference evidence="1" key="1">
    <citation type="submission" date="2018-01" db="EMBL/GenBank/DDBJ databases">
        <title>An insight into the sialome of Amazonian anophelines.</title>
        <authorList>
            <person name="Ribeiro J.M."/>
            <person name="Scarpassa V."/>
            <person name="Calvo E."/>
        </authorList>
    </citation>
    <scope>NUCLEOTIDE SEQUENCE</scope>
</reference>
<protein>
    <submittedName>
        <fullName evidence="1">Putative secreted protein</fullName>
    </submittedName>
</protein>
<evidence type="ECO:0000313" key="1">
    <source>
        <dbReference type="EMBL" id="MBW77887.1"/>
    </source>
</evidence>
<name>A0A2M4DK19_ANODA</name>
<sequence length="79" mass="8866">MCFWLPFAAASHHSSATVSATTATPLRALDLIFVAILPSRFLHPLGPRPGSVEMLRVAVRRALRSRTLQESVRHSWPRY</sequence>